<gene>
    <name evidence="12" type="ORF">QO192_12855</name>
</gene>
<dbReference type="RefSeq" id="WP_371571213.1">
    <property type="nucleotide sequence ID" value="NZ_JASMRN010000010.1"/>
</dbReference>
<dbReference type="SUPFAM" id="SSF81665">
    <property type="entry name" value="Calcium ATPase, transmembrane domain M"/>
    <property type="match status" value="1"/>
</dbReference>
<dbReference type="PRINTS" id="PR00119">
    <property type="entry name" value="CATATPASE"/>
</dbReference>
<name>A0ABV4KIA3_9FLAO</name>
<dbReference type="InterPro" id="IPR023298">
    <property type="entry name" value="ATPase_P-typ_TM_dom_sf"/>
</dbReference>
<dbReference type="Pfam" id="PF00702">
    <property type="entry name" value="Hydrolase"/>
    <property type="match status" value="1"/>
</dbReference>
<feature type="domain" description="P-type ATPase A" evidence="11">
    <location>
        <begin position="184"/>
        <end position="284"/>
    </location>
</feature>
<dbReference type="Proteomes" id="UP001568894">
    <property type="component" value="Unassembled WGS sequence"/>
</dbReference>
<feature type="transmembrane region" description="Helical" evidence="10">
    <location>
        <begin position="87"/>
        <end position="108"/>
    </location>
</feature>
<evidence type="ECO:0000256" key="8">
    <source>
        <dbReference type="ARBA" id="ARBA00022989"/>
    </source>
</evidence>
<evidence type="ECO:0000256" key="7">
    <source>
        <dbReference type="ARBA" id="ARBA00022967"/>
    </source>
</evidence>
<dbReference type="Pfam" id="PF00122">
    <property type="entry name" value="E1-E2_ATPase"/>
    <property type="match status" value="1"/>
</dbReference>
<feature type="transmembrane region" description="Helical" evidence="10">
    <location>
        <begin position="334"/>
        <end position="361"/>
    </location>
</feature>
<evidence type="ECO:0000259" key="11">
    <source>
        <dbReference type="Pfam" id="PF00122"/>
    </source>
</evidence>
<evidence type="ECO:0000256" key="5">
    <source>
        <dbReference type="ARBA" id="ARBA00022741"/>
    </source>
</evidence>
<evidence type="ECO:0000313" key="12">
    <source>
        <dbReference type="EMBL" id="MEZ7516168.1"/>
    </source>
</evidence>
<dbReference type="EMBL" id="JASMRN010000010">
    <property type="protein sequence ID" value="MEZ7516168.1"/>
    <property type="molecule type" value="Genomic_DNA"/>
</dbReference>
<sequence>MENHKEHENKEIDHSKMDMTKEEHAKMDHSKMDHSSIPMGMAGHDHHKMMIEDFKKRFWLVIVLTIPILIISPMIQDLLGYHFLLPGNSYILFALSSIVYFYGGWPFLKGFVGEIKKGAPGMMTLIAMAISVAYFYSSATVFGLKGVDFFWELATLIAIMLLGHWIEMKSVLGASKALQLLVSMMPAEAHKVNGDKIEDISLDKLLKDDVILIKPGEKVPADGIITEGTSYLNESMLTGESKPVKKEVTNKVIGGSVNGNSTIKVKVEHTGKDSYLNKVIKMVEEAQKTKSKMQNLSDRAAKWLTYIALAIGFGTLATWLLLGFPFVFALERMVTVMVIACPHALGLAIPLVVAISTAVSAQNGLLIRNRTAFEESRKISAILFDKTGTLTKGDFGVTRIESVDKNYNSDEVLRLSSALEQSSEHPIAVGIIKKVKENNIVIPKLEKFTAITGKGVEAIVEGKDVKVVSPGFLRENNISIPEDAYSDAAETVVFILIDSKLIGFIALADEIRPESAEAIRIFKKNNIKVLMATGDNEKTAKAVSDKLGLDGYYAEVLPHQKVEIIKELQSKGEFVAMTGDGVNDAPALAQANVGIAVGSGTDVAAETADIILVNSNPQDIANLILFGKATYRKMIQNLLWATAYNVVTIPLAAGVLYSSGFVLGPAIGAVFMSLSTIIVAINAQLLKRSISKK</sequence>
<dbReference type="NCBIfam" id="TIGR01511">
    <property type="entry name" value="ATPase-IB1_Cu"/>
    <property type="match status" value="1"/>
</dbReference>
<evidence type="ECO:0000256" key="1">
    <source>
        <dbReference type="ARBA" id="ARBA00004127"/>
    </source>
</evidence>
<dbReference type="Gene3D" id="3.40.1110.10">
    <property type="entry name" value="Calcium-transporting ATPase, cytoplasmic domain N"/>
    <property type="match status" value="1"/>
</dbReference>
<dbReference type="InterPro" id="IPR027256">
    <property type="entry name" value="P-typ_ATPase_IB"/>
</dbReference>
<dbReference type="InterPro" id="IPR018303">
    <property type="entry name" value="ATPase_P-typ_P_site"/>
</dbReference>
<accession>A0ABV4KIA3</accession>
<dbReference type="NCBIfam" id="TIGR01525">
    <property type="entry name" value="ATPase-IB_hvy"/>
    <property type="match status" value="1"/>
</dbReference>
<dbReference type="EC" id="3.6.3.-" evidence="12"/>
<protein>
    <submittedName>
        <fullName evidence="12">Copper-translocating P-type ATPase</fullName>
        <ecNumber evidence="12">3.6.3.-</ecNumber>
    </submittedName>
</protein>
<feature type="transmembrane region" description="Helical" evidence="10">
    <location>
        <begin position="58"/>
        <end position="75"/>
    </location>
</feature>
<keyword evidence="4 10" id="KW-0479">Metal-binding</keyword>
<dbReference type="InterPro" id="IPR023299">
    <property type="entry name" value="ATPase_P-typ_cyto_dom_N"/>
</dbReference>
<evidence type="ECO:0000313" key="13">
    <source>
        <dbReference type="Proteomes" id="UP001568894"/>
    </source>
</evidence>
<dbReference type="PANTHER" id="PTHR43520">
    <property type="entry name" value="ATP7, ISOFORM B"/>
    <property type="match status" value="1"/>
</dbReference>
<evidence type="ECO:0000256" key="9">
    <source>
        <dbReference type="ARBA" id="ARBA00023136"/>
    </source>
</evidence>
<dbReference type="SFLD" id="SFLDF00027">
    <property type="entry name" value="p-type_atpase"/>
    <property type="match status" value="1"/>
</dbReference>
<comment type="similarity">
    <text evidence="2 10">Belongs to the cation transport ATPase (P-type) (TC 3.A.3) family. Type IB subfamily.</text>
</comment>
<feature type="transmembrane region" description="Helical" evidence="10">
    <location>
        <begin position="303"/>
        <end position="328"/>
    </location>
</feature>
<dbReference type="PANTHER" id="PTHR43520:SF8">
    <property type="entry name" value="P-TYPE CU(+) TRANSPORTER"/>
    <property type="match status" value="1"/>
</dbReference>
<keyword evidence="5 10" id="KW-0547">Nucleotide-binding</keyword>
<dbReference type="SFLD" id="SFLDS00003">
    <property type="entry name" value="Haloacid_Dehalogenase"/>
    <property type="match status" value="1"/>
</dbReference>
<evidence type="ECO:0000256" key="10">
    <source>
        <dbReference type="RuleBase" id="RU362081"/>
    </source>
</evidence>
<dbReference type="SFLD" id="SFLDG00002">
    <property type="entry name" value="C1.7:_P-type_atpase_like"/>
    <property type="match status" value="1"/>
</dbReference>
<dbReference type="Gene3D" id="3.40.50.1000">
    <property type="entry name" value="HAD superfamily/HAD-like"/>
    <property type="match status" value="1"/>
</dbReference>
<dbReference type="InterPro" id="IPR023214">
    <property type="entry name" value="HAD_sf"/>
</dbReference>
<dbReference type="InterPro" id="IPR008250">
    <property type="entry name" value="ATPase_P-typ_transduc_dom_A_sf"/>
</dbReference>
<dbReference type="Gene3D" id="2.70.150.10">
    <property type="entry name" value="Calcium-transporting ATPase, cytoplasmic transduction domain A"/>
    <property type="match status" value="1"/>
</dbReference>
<keyword evidence="12" id="KW-0378">Hydrolase</keyword>
<keyword evidence="10" id="KW-1003">Cell membrane</keyword>
<organism evidence="12 13">
    <name type="scientific">Flavobacterium frigidarium</name>
    <dbReference type="NCBI Taxonomy" id="99286"/>
    <lineage>
        <taxon>Bacteria</taxon>
        <taxon>Pseudomonadati</taxon>
        <taxon>Bacteroidota</taxon>
        <taxon>Flavobacteriia</taxon>
        <taxon>Flavobacteriales</taxon>
        <taxon>Flavobacteriaceae</taxon>
        <taxon>Flavobacterium</taxon>
    </lineage>
</organism>
<dbReference type="NCBIfam" id="TIGR01494">
    <property type="entry name" value="ATPase_P-type"/>
    <property type="match status" value="1"/>
</dbReference>
<dbReference type="InterPro" id="IPR001757">
    <property type="entry name" value="P_typ_ATPase"/>
</dbReference>
<feature type="transmembrane region" description="Helical" evidence="10">
    <location>
        <begin position="638"/>
        <end position="657"/>
    </location>
</feature>
<keyword evidence="9 10" id="KW-0472">Membrane</keyword>
<feature type="transmembrane region" description="Helical" evidence="10">
    <location>
        <begin position="120"/>
        <end position="137"/>
    </location>
</feature>
<keyword evidence="8 10" id="KW-1133">Transmembrane helix</keyword>
<dbReference type="SUPFAM" id="SSF56784">
    <property type="entry name" value="HAD-like"/>
    <property type="match status" value="1"/>
</dbReference>
<evidence type="ECO:0000256" key="6">
    <source>
        <dbReference type="ARBA" id="ARBA00022840"/>
    </source>
</evidence>
<keyword evidence="3 10" id="KW-0812">Transmembrane</keyword>
<evidence type="ECO:0000256" key="4">
    <source>
        <dbReference type="ARBA" id="ARBA00022723"/>
    </source>
</evidence>
<keyword evidence="13" id="KW-1185">Reference proteome</keyword>
<reference evidence="12 13" key="1">
    <citation type="submission" date="2023-05" db="EMBL/GenBank/DDBJ databases">
        <title>Adaptations of aquatic viruses from atmosphere-close ecosystems of the Central Arctic Ocean.</title>
        <authorList>
            <person name="Rahlff J."/>
            <person name="Holmfeldt K."/>
        </authorList>
    </citation>
    <scope>NUCLEOTIDE SEQUENCE [LARGE SCALE GENOMIC DNA]</scope>
    <source>
        <strain evidence="12 13">Arc14</strain>
    </source>
</reference>
<dbReference type="InterPro" id="IPR044492">
    <property type="entry name" value="P_typ_ATPase_HD_dom"/>
</dbReference>
<evidence type="ECO:0000256" key="3">
    <source>
        <dbReference type="ARBA" id="ARBA00022692"/>
    </source>
</evidence>
<evidence type="ECO:0000256" key="2">
    <source>
        <dbReference type="ARBA" id="ARBA00006024"/>
    </source>
</evidence>
<dbReference type="GO" id="GO:0016787">
    <property type="term" value="F:hydrolase activity"/>
    <property type="evidence" value="ECO:0007669"/>
    <property type="project" value="UniProtKB-KW"/>
</dbReference>
<dbReference type="PRINTS" id="PR00120">
    <property type="entry name" value="HATPASE"/>
</dbReference>
<keyword evidence="6 10" id="KW-0067">ATP-binding</keyword>
<comment type="caution">
    <text evidence="12">The sequence shown here is derived from an EMBL/GenBank/DDBJ whole genome shotgun (WGS) entry which is preliminary data.</text>
</comment>
<dbReference type="InterPro" id="IPR036412">
    <property type="entry name" value="HAD-like_sf"/>
</dbReference>
<feature type="transmembrane region" description="Helical" evidence="10">
    <location>
        <begin position="663"/>
        <end position="683"/>
    </location>
</feature>
<dbReference type="InterPro" id="IPR059000">
    <property type="entry name" value="ATPase_P-type_domA"/>
</dbReference>
<proteinExistence type="inferred from homology"/>
<dbReference type="SUPFAM" id="SSF81653">
    <property type="entry name" value="Calcium ATPase, transduction domain A"/>
    <property type="match status" value="1"/>
</dbReference>
<comment type="subcellular location">
    <subcellularLocation>
        <location evidence="10">Cell membrane</location>
    </subcellularLocation>
    <subcellularLocation>
        <location evidence="1">Endomembrane system</location>
        <topology evidence="1">Multi-pass membrane protein</topology>
    </subcellularLocation>
</comment>
<feature type="transmembrane region" description="Helical" evidence="10">
    <location>
        <begin position="149"/>
        <end position="166"/>
    </location>
</feature>
<dbReference type="PROSITE" id="PS00154">
    <property type="entry name" value="ATPASE_E1_E2"/>
    <property type="match status" value="1"/>
</dbReference>
<keyword evidence="7" id="KW-1278">Translocase</keyword>